<keyword evidence="1" id="KW-0547">Nucleotide-binding</keyword>
<keyword evidence="5" id="KW-1185">Reference proteome</keyword>
<dbReference type="InterPro" id="IPR017871">
    <property type="entry name" value="ABC_transporter-like_CS"/>
</dbReference>
<dbReference type="Gene3D" id="3.40.50.300">
    <property type="entry name" value="P-loop containing nucleotide triphosphate hydrolases"/>
    <property type="match status" value="1"/>
</dbReference>
<dbReference type="SUPFAM" id="SSF52540">
    <property type="entry name" value="P-loop containing nucleoside triphosphate hydrolases"/>
    <property type="match status" value="1"/>
</dbReference>
<dbReference type="InterPro" id="IPR027417">
    <property type="entry name" value="P-loop_NTPase"/>
</dbReference>
<dbReference type="InterPro" id="IPR039421">
    <property type="entry name" value="Type_1_exporter"/>
</dbReference>
<proteinExistence type="predicted"/>
<organism evidence="4 5">
    <name type="scientific">Clathrus columnatus</name>
    <dbReference type="NCBI Taxonomy" id="1419009"/>
    <lineage>
        <taxon>Eukaryota</taxon>
        <taxon>Fungi</taxon>
        <taxon>Dikarya</taxon>
        <taxon>Basidiomycota</taxon>
        <taxon>Agaricomycotina</taxon>
        <taxon>Agaricomycetes</taxon>
        <taxon>Phallomycetidae</taxon>
        <taxon>Phallales</taxon>
        <taxon>Clathraceae</taxon>
        <taxon>Clathrus</taxon>
    </lineage>
</organism>
<dbReference type="EMBL" id="BPWL01000004">
    <property type="protein sequence ID" value="GJJ10010.1"/>
    <property type="molecule type" value="Genomic_DNA"/>
</dbReference>
<comment type="caution">
    <text evidence="4">The sequence shown here is derived from an EMBL/GenBank/DDBJ whole genome shotgun (WGS) entry which is preliminary data.</text>
</comment>
<dbReference type="Proteomes" id="UP001050691">
    <property type="component" value="Unassembled WGS sequence"/>
</dbReference>
<dbReference type="AlphaFoldDB" id="A0AAV5AAR7"/>
<dbReference type="GO" id="GO:0034040">
    <property type="term" value="F:ATPase-coupled lipid transmembrane transporter activity"/>
    <property type="evidence" value="ECO:0007669"/>
    <property type="project" value="TreeGrafter"/>
</dbReference>
<dbReference type="GO" id="GO:0005524">
    <property type="term" value="F:ATP binding"/>
    <property type="evidence" value="ECO:0007669"/>
    <property type="project" value="UniProtKB-KW"/>
</dbReference>
<sequence length="332" mass="36998">MQQATSMISGILGSLLGKPHYDTIDFEWMKSLYESSTESNVIQDGETTYPPSNTEPSDGMEVKFENVSFSYPKAKEAVLNDISFTIKKGQTVVIVGMNGSGKSTLLKLINRIYDVSSGTVYIDSHPFKSYISATVQRAMAILFQEFNHFPVSIAENIFLGCSDPEGASESESKDINHEKTRQAIRRAAALGGSLETIEKQTKGLDTVLHMNLAIRHENYDIASTKLKDFLVETSRSPILSSGQMQRLALSRLFYRASMKHVKLVAADEPSASLDPQIEYQIFSRLHELSAKQGKTLGRHADLLALNAEYAKLYKVQAEAFSHEVSRFKELIR</sequence>
<keyword evidence="2" id="KW-0067">ATP-binding</keyword>
<dbReference type="PANTHER" id="PTHR24221">
    <property type="entry name" value="ATP-BINDING CASSETTE SUB-FAMILY B"/>
    <property type="match status" value="1"/>
</dbReference>
<dbReference type="GO" id="GO:0016887">
    <property type="term" value="F:ATP hydrolysis activity"/>
    <property type="evidence" value="ECO:0007669"/>
    <property type="project" value="InterPro"/>
</dbReference>
<dbReference type="Pfam" id="PF00005">
    <property type="entry name" value="ABC_tran"/>
    <property type="match status" value="1"/>
</dbReference>
<protein>
    <recommendedName>
        <fullName evidence="3">ABC transporter domain-containing protein</fullName>
    </recommendedName>
</protein>
<reference evidence="4" key="1">
    <citation type="submission" date="2021-10" db="EMBL/GenBank/DDBJ databases">
        <title>De novo Genome Assembly of Clathrus columnatus (Basidiomycota, Fungi) Using Illumina and Nanopore Sequence Data.</title>
        <authorList>
            <person name="Ogiso-Tanaka E."/>
            <person name="Itagaki H."/>
            <person name="Hosoya T."/>
            <person name="Hosaka K."/>
        </authorList>
    </citation>
    <scope>NUCLEOTIDE SEQUENCE</scope>
    <source>
        <strain evidence="4">MO-923</strain>
    </source>
</reference>
<gene>
    <name evidence="4" type="ORF">Clacol_004236</name>
</gene>
<evidence type="ECO:0000313" key="5">
    <source>
        <dbReference type="Proteomes" id="UP001050691"/>
    </source>
</evidence>
<dbReference type="SMART" id="SM00382">
    <property type="entry name" value="AAA"/>
    <property type="match status" value="1"/>
</dbReference>
<evidence type="ECO:0000256" key="2">
    <source>
        <dbReference type="ARBA" id="ARBA00022840"/>
    </source>
</evidence>
<evidence type="ECO:0000256" key="1">
    <source>
        <dbReference type="ARBA" id="ARBA00022741"/>
    </source>
</evidence>
<dbReference type="PANTHER" id="PTHR24221:SF646">
    <property type="entry name" value="HAEMOLYSIN SECRETION ATP-BINDING PROTEIN"/>
    <property type="match status" value="1"/>
</dbReference>
<evidence type="ECO:0000259" key="3">
    <source>
        <dbReference type="PROSITE" id="PS50893"/>
    </source>
</evidence>
<dbReference type="PROSITE" id="PS50893">
    <property type="entry name" value="ABC_TRANSPORTER_2"/>
    <property type="match status" value="1"/>
</dbReference>
<dbReference type="InterPro" id="IPR003593">
    <property type="entry name" value="AAA+_ATPase"/>
</dbReference>
<dbReference type="PROSITE" id="PS00211">
    <property type="entry name" value="ABC_TRANSPORTER_1"/>
    <property type="match status" value="1"/>
</dbReference>
<name>A0AAV5AAR7_9AGAM</name>
<feature type="domain" description="ABC transporter" evidence="3">
    <location>
        <begin position="62"/>
        <end position="332"/>
    </location>
</feature>
<accession>A0AAV5AAR7</accession>
<evidence type="ECO:0000313" key="4">
    <source>
        <dbReference type="EMBL" id="GJJ10010.1"/>
    </source>
</evidence>
<dbReference type="InterPro" id="IPR003439">
    <property type="entry name" value="ABC_transporter-like_ATP-bd"/>
</dbReference>